<evidence type="ECO:0008006" key="3">
    <source>
        <dbReference type="Google" id="ProtNLM"/>
    </source>
</evidence>
<gene>
    <name evidence="1" type="ORF">JOC95_001321</name>
</gene>
<reference evidence="1 2" key="1">
    <citation type="submission" date="2021-01" db="EMBL/GenBank/DDBJ databases">
        <title>Genomic Encyclopedia of Type Strains, Phase IV (KMG-IV): sequencing the most valuable type-strain genomes for metagenomic binning, comparative biology and taxonomic classification.</title>
        <authorList>
            <person name="Goeker M."/>
        </authorList>
    </citation>
    <scope>NUCLEOTIDE SEQUENCE [LARGE SCALE GENOMIC DNA]</scope>
    <source>
        <strain evidence="1 2">DSM 25879</strain>
    </source>
</reference>
<dbReference type="EMBL" id="JAFBED010000002">
    <property type="protein sequence ID" value="MBM7619472.1"/>
    <property type="molecule type" value="Genomic_DNA"/>
</dbReference>
<name>A0ABS2NYD6_9BACI</name>
<accession>A0ABS2NYD6</accession>
<organism evidence="1 2">
    <name type="scientific">Sutcliffiella tianshenii</name>
    <dbReference type="NCBI Taxonomy" id="1463404"/>
    <lineage>
        <taxon>Bacteria</taxon>
        <taxon>Bacillati</taxon>
        <taxon>Bacillota</taxon>
        <taxon>Bacilli</taxon>
        <taxon>Bacillales</taxon>
        <taxon>Bacillaceae</taxon>
        <taxon>Sutcliffiella</taxon>
    </lineage>
</organism>
<dbReference type="RefSeq" id="WP_204414516.1">
    <property type="nucleotide sequence ID" value="NZ_JAFBED010000002.1"/>
</dbReference>
<evidence type="ECO:0000313" key="2">
    <source>
        <dbReference type="Proteomes" id="UP000737402"/>
    </source>
</evidence>
<evidence type="ECO:0000313" key="1">
    <source>
        <dbReference type="EMBL" id="MBM7619472.1"/>
    </source>
</evidence>
<proteinExistence type="predicted"/>
<keyword evidence="2" id="KW-1185">Reference proteome</keyword>
<comment type="caution">
    <text evidence="1">The sequence shown here is derived from an EMBL/GenBank/DDBJ whole genome shotgun (WGS) entry which is preliminary data.</text>
</comment>
<protein>
    <recommendedName>
        <fullName evidence="3">Uracil-DNA glycosylase</fullName>
    </recommendedName>
</protein>
<dbReference type="Proteomes" id="UP000737402">
    <property type="component" value="Unassembled WGS sequence"/>
</dbReference>
<sequence length="70" mass="8447">MSKTNRFHACATCRHYQVIKLPEQNIYRCSRLGFETKPHYAFNCWQPKDKVLQLMKKHGIRVEDHNNERT</sequence>